<keyword evidence="3" id="KW-0862">Zinc</keyword>
<dbReference type="Gene3D" id="6.10.140.2220">
    <property type="match status" value="1"/>
</dbReference>
<keyword evidence="7" id="KW-1185">Reference proteome</keyword>
<keyword evidence="2 4" id="KW-0863">Zinc-finger</keyword>
<keyword evidence="1" id="KW-0479">Metal-binding</keyword>
<evidence type="ECO:0000256" key="2">
    <source>
        <dbReference type="ARBA" id="ARBA00022771"/>
    </source>
</evidence>
<dbReference type="AlphaFoldDB" id="A0A6A6IQT3"/>
<dbReference type="GeneID" id="54581369"/>
<organism evidence="6 7">
    <name type="scientific">Trematosphaeria pertusa</name>
    <dbReference type="NCBI Taxonomy" id="390896"/>
    <lineage>
        <taxon>Eukaryota</taxon>
        <taxon>Fungi</taxon>
        <taxon>Dikarya</taxon>
        <taxon>Ascomycota</taxon>
        <taxon>Pezizomycotina</taxon>
        <taxon>Dothideomycetes</taxon>
        <taxon>Pleosporomycetidae</taxon>
        <taxon>Pleosporales</taxon>
        <taxon>Massarineae</taxon>
        <taxon>Trematosphaeriaceae</taxon>
        <taxon>Trematosphaeria</taxon>
    </lineage>
</organism>
<gene>
    <name evidence="6" type="ORF">BU26DRAFT_515324</name>
</gene>
<dbReference type="SUPFAM" id="SSF144232">
    <property type="entry name" value="HIT/MYND zinc finger-like"/>
    <property type="match status" value="1"/>
</dbReference>
<feature type="domain" description="MYND-type" evidence="5">
    <location>
        <begin position="4"/>
        <end position="40"/>
    </location>
</feature>
<dbReference type="GO" id="GO:0008270">
    <property type="term" value="F:zinc ion binding"/>
    <property type="evidence" value="ECO:0007669"/>
    <property type="project" value="UniProtKB-KW"/>
</dbReference>
<dbReference type="Pfam" id="PF01753">
    <property type="entry name" value="zf-MYND"/>
    <property type="match status" value="1"/>
</dbReference>
<evidence type="ECO:0000256" key="4">
    <source>
        <dbReference type="PROSITE-ProRule" id="PRU00134"/>
    </source>
</evidence>
<evidence type="ECO:0000313" key="6">
    <source>
        <dbReference type="EMBL" id="KAF2252904.1"/>
    </source>
</evidence>
<dbReference type="PROSITE" id="PS01360">
    <property type="entry name" value="ZF_MYND_1"/>
    <property type="match status" value="1"/>
</dbReference>
<dbReference type="Proteomes" id="UP000800094">
    <property type="component" value="Unassembled WGS sequence"/>
</dbReference>
<name>A0A6A6IQT3_9PLEO</name>
<sequence length="424" mass="48800">MRLCEQCEEPGKLRCGGCRESHYCSKECQELGWSVHKHLCKTFKDFHDRPAPEEPRGRVYRAIYFHPDEDVPRFVWLKCERVVPTYQDVLAGGYLATNEGEAQPDVFISTNSHPIGRNRALGRNLKHTIELEFREAFLYDGSKPNKAILKIVDRSSKYLHNWKGPILAYGTDLVHFPSSDPNPHYGVDLTPVDLKHLSDYLSTYLCPDPFDDSEVQQERKARHNVLKAAFKEEMVLGVRINCDGDVKVDGRPKYEGIKLPISHPIFGQDPVDISDQVGLSILVRRVPDSVEGWARRPDHGGFRRPWVNQAATFLHRDLNPNAERVKFHIEYTCFTGFGMAPIEWQRGVGAVMAIRKDKKKLHPHHVAALVDYSQVHLTGWFQGAHEGRIAREDALRQVSREKFEHYWKEWKARNKSTQVSPYEV</sequence>
<dbReference type="InterPro" id="IPR002893">
    <property type="entry name" value="Znf_MYND"/>
</dbReference>
<evidence type="ECO:0000259" key="5">
    <source>
        <dbReference type="PROSITE" id="PS50865"/>
    </source>
</evidence>
<evidence type="ECO:0000256" key="1">
    <source>
        <dbReference type="ARBA" id="ARBA00022723"/>
    </source>
</evidence>
<proteinExistence type="predicted"/>
<dbReference type="RefSeq" id="XP_033687908.1">
    <property type="nucleotide sequence ID" value="XM_033828039.1"/>
</dbReference>
<protein>
    <recommendedName>
        <fullName evidence="5">MYND-type domain-containing protein</fullName>
    </recommendedName>
</protein>
<evidence type="ECO:0000256" key="3">
    <source>
        <dbReference type="ARBA" id="ARBA00022833"/>
    </source>
</evidence>
<dbReference type="OrthoDB" id="437457at2759"/>
<dbReference type="EMBL" id="ML987191">
    <property type="protein sequence ID" value="KAF2252904.1"/>
    <property type="molecule type" value="Genomic_DNA"/>
</dbReference>
<accession>A0A6A6IQT3</accession>
<reference evidence="6" key="1">
    <citation type="journal article" date="2020" name="Stud. Mycol.">
        <title>101 Dothideomycetes genomes: a test case for predicting lifestyles and emergence of pathogens.</title>
        <authorList>
            <person name="Haridas S."/>
            <person name="Albert R."/>
            <person name="Binder M."/>
            <person name="Bloem J."/>
            <person name="Labutti K."/>
            <person name="Salamov A."/>
            <person name="Andreopoulos B."/>
            <person name="Baker S."/>
            <person name="Barry K."/>
            <person name="Bills G."/>
            <person name="Bluhm B."/>
            <person name="Cannon C."/>
            <person name="Castanera R."/>
            <person name="Culley D."/>
            <person name="Daum C."/>
            <person name="Ezra D."/>
            <person name="Gonzalez J."/>
            <person name="Henrissat B."/>
            <person name="Kuo A."/>
            <person name="Liang C."/>
            <person name="Lipzen A."/>
            <person name="Lutzoni F."/>
            <person name="Magnuson J."/>
            <person name="Mondo S."/>
            <person name="Nolan M."/>
            <person name="Ohm R."/>
            <person name="Pangilinan J."/>
            <person name="Park H.-J."/>
            <person name="Ramirez L."/>
            <person name="Alfaro M."/>
            <person name="Sun H."/>
            <person name="Tritt A."/>
            <person name="Yoshinaga Y."/>
            <person name="Zwiers L.-H."/>
            <person name="Turgeon B."/>
            <person name="Goodwin S."/>
            <person name="Spatafora J."/>
            <person name="Crous P."/>
            <person name="Grigoriev I."/>
        </authorList>
    </citation>
    <scope>NUCLEOTIDE SEQUENCE</scope>
    <source>
        <strain evidence="6">CBS 122368</strain>
    </source>
</reference>
<evidence type="ECO:0000313" key="7">
    <source>
        <dbReference type="Proteomes" id="UP000800094"/>
    </source>
</evidence>
<dbReference type="PROSITE" id="PS50865">
    <property type="entry name" value="ZF_MYND_2"/>
    <property type="match status" value="1"/>
</dbReference>